<accession>A0A6A6YDN7</accession>
<organism evidence="1">
    <name type="scientific">Mytilinidion resinicola</name>
    <dbReference type="NCBI Taxonomy" id="574789"/>
    <lineage>
        <taxon>Eukaryota</taxon>
        <taxon>Fungi</taxon>
        <taxon>Dikarya</taxon>
        <taxon>Ascomycota</taxon>
        <taxon>Pezizomycotina</taxon>
        <taxon>Dothideomycetes</taxon>
        <taxon>Pleosporomycetidae</taxon>
        <taxon>Mytilinidiales</taxon>
        <taxon>Mytilinidiaceae</taxon>
        <taxon>Mytilinidion</taxon>
    </lineage>
</organism>
<evidence type="ECO:0000313" key="2">
    <source>
        <dbReference type="Proteomes" id="UP000504636"/>
    </source>
</evidence>
<dbReference type="GeneID" id="54466680"/>
<dbReference type="RefSeq" id="XP_033573607.1">
    <property type="nucleotide sequence ID" value="XM_033725787.1"/>
</dbReference>
<reference evidence="3" key="3">
    <citation type="submission" date="2025-04" db="UniProtKB">
        <authorList>
            <consortium name="RefSeq"/>
        </authorList>
    </citation>
    <scope>IDENTIFICATION</scope>
    <source>
        <strain evidence="3">CBS 304.34</strain>
    </source>
</reference>
<sequence length="197" mass="22046">MASSTDPIDLTTERNLEPALLEAIGSAKASTLRQILIEVCMKSEVGSSLVREAMLVPGHVDTAANASSTTKKRKLEKPVARFAHCVQCEKDFDVLLNEKQGQEQACQRHDGELELDEDAFPDDDDLNDGHVLDVDTDWRVNVFPQHFTWSCCEQKGREAFGCVRSRHSRSHTGEGQGTVYYRAKSGGYETEDHRYDD</sequence>
<keyword evidence="2" id="KW-1185">Reference proteome</keyword>
<reference evidence="1 3" key="1">
    <citation type="journal article" date="2020" name="Stud. Mycol.">
        <title>101 Dothideomycetes genomes: a test case for predicting lifestyles and emergence of pathogens.</title>
        <authorList>
            <person name="Haridas S."/>
            <person name="Albert R."/>
            <person name="Binder M."/>
            <person name="Bloem J."/>
            <person name="Labutti K."/>
            <person name="Salamov A."/>
            <person name="Andreopoulos B."/>
            <person name="Baker S."/>
            <person name="Barry K."/>
            <person name="Bills G."/>
            <person name="Bluhm B."/>
            <person name="Cannon C."/>
            <person name="Castanera R."/>
            <person name="Culley D."/>
            <person name="Daum C."/>
            <person name="Ezra D."/>
            <person name="Gonzalez J."/>
            <person name="Henrissat B."/>
            <person name="Kuo A."/>
            <person name="Liang C."/>
            <person name="Lipzen A."/>
            <person name="Lutzoni F."/>
            <person name="Magnuson J."/>
            <person name="Mondo S."/>
            <person name="Nolan M."/>
            <person name="Ohm R."/>
            <person name="Pangilinan J."/>
            <person name="Park H.-J."/>
            <person name="Ramirez L."/>
            <person name="Alfaro M."/>
            <person name="Sun H."/>
            <person name="Tritt A."/>
            <person name="Yoshinaga Y."/>
            <person name="Zwiers L.-H."/>
            <person name="Turgeon B."/>
            <person name="Goodwin S."/>
            <person name="Spatafora J."/>
            <person name="Crous P."/>
            <person name="Grigoriev I."/>
        </authorList>
    </citation>
    <scope>NUCLEOTIDE SEQUENCE</scope>
    <source>
        <strain evidence="1 3">CBS 304.34</strain>
    </source>
</reference>
<dbReference type="EMBL" id="MU003706">
    <property type="protein sequence ID" value="KAF2806643.1"/>
    <property type="molecule type" value="Genomic_DNA"/>
</dbReference>
<reference evidence="3" key="2">
    <citation type="submission" date="2020-04" db="EMBL/GenBank/DDBJ databases">
        <authorList>
            <consortium name="NCBI Genome Project"/>
        </authorList>
    </citation>
    <scope>NUCLEOTIDE SEQUENCE</scope>
    <source>
        <strain evidence="3">CBS 304.34</strain>
    </source>
</reference>
<evidence type="ECO:0000313" key="1">
    <source>
        <dbReference type="EMBL" id="KAF2806643.1"/>
    </source>
</evidence>
<dbReference type="PANTHER" id="PTHR38167:SF1">
    <property type="entry name" value="C2H2-TYPE DOMAIN-CONTAINING PROTEIN"/>
    <property type="match status" value="1"/>
</dbReference>
<protein>
    <recommendedName>
        <fullName evidence="4">C2H2-type domain-containing protein</fullName>
    </recommendedName>
</protein>
<proteinExistence type="predicted"/>
<dbReference type="Proteomes" id="UP000504636">
    <property type="component" value="Unplaced"/>
</dbReference>
<name>A0A6A6YDN7_9PEZI</name>
<dbReference type="OrthoDB" id="5422613at2759"/>
<dbReference type="PANTHER" id="PTHR38167">
    <property type="entry name" value="C2H2-TYPE DOMAIN-CONTAINING PROTEIN"/>
    <property type="match status" value="1"/>
</dbReference>
<gene>
    <name evidence="1 3" type="ORF">BDZ99DRAFT_523224</name>
</gene>
<dbReference type="AlphaFoldDB" id="A0A6A6YDN7"/>
<evidence type="ECO:0008006" key="4">
    <source>
        <dbReference type="Google" id="ProtNLM"/>
    </source>
</evidence>
<evidence type="ECO:0000313" key="3">
    <source>
        <dbReference type="RefSeq" id="XP_033573607.1"/>
    </source>
</evidence>